<sequence length="173" mass="18541">MTDASLVWSEAQSECRNALLAAFTSEATVACAALRAAAYILISEGSNFDRELLSSVGRSLSHQSVEVRRVAAVVLGHILRSAPCQLENSLLKVVVPHLVNGAKESNSAVRSASELALVYAFHFQDGQDGFDNYLLSVEGAAKTILSELQPALRRVVRNADLTFEPVSNILAVS</sequence>
<dbReference type="InterPro" id="IPR011989">
    <property type="entry name" value="ARM-like"/>
</dbReference>
<organism evidence="1 2">
    <name type="scientific">Angiostrongylus cantonensis</name>
    <name type="common">Rat lungworm</name>
    <dbReference type="NCBI Taxonomy" id="6313"/>
    <lineage>
        <taxon>Eukaryota</taxon>
        <taxon>Metazoa</taxon>
        <taxon>Ecdysozoa</taxon>
        <taxon>Nematoda</taxon>
        <taxon>Chromadorea</taxon>
        <taxon>Rhabditida</taxon>
        <taxon>Rhabditina</taxon>
        <taxon>Rhabditomorpha</taxon>
        <taxon>Strongyloidea</taxon>
        <taxon>Metastrongylidae</taxon>
        <taxon>Angiostrongylus</taxon>
    </lineage>
</organism>
<dbReference type="STRING" id="6313.A0A0K0DKM5"/>
<evidence type="ECO:0000313" key="1">
    <source>
        <dbReference type="Proteomes" id="UP000035642"/>
    </source>
</evidence>
<dbReference type="WBParaSite" id="ACAC_0001207401-mRNA-1">
    <property type="protein sequence ID" value="ACAC_0001207401-mRNA-1"/>
    <property type="gene ID" value="ACAC_0001207401"/>
</dbReference>
<dbReference type="SUPFAM" id="SSF48371">
    <property type="entry name" value="ARM repeat"/>
    <property type="match status" value="1"/>
</dbReference>
<reference evidence="1" key="1">
    <citation type="submission" date="2012-09" db="EMBL/GenBank/DDBJ databases">
        <authorList>
            <person name="Martin A.A."/>
        </authorList>
    </citation>
    <scope>NUCLEOTIDE SEQUENCE</scope>
</reference>
<proteinExistence type="predicted"/>
<dbReference type="Proteomes" id="UP000035642">
    <property type="component" value="Unassembled WGS sequence"/>
</dbReference>
<reference evidence="2" key="2">
    <citation type="submission" date="2017-02" db="UniProtKB">
        <authorList>
            <consortium name="WormBaseParasite"/>
        </authorList>
    </citation>
    <scope>IDENTIFICATION</scope>
</reference>
<name>A0A0K0DKM5_ANGCA</name>
<dbReference type="AlphaFoldDB" id="A0A0K0DKM5"/>
<protein>
    <submittedName>
        <fullName evidence="2">Cnd1 domain-containing protein</fullName>
    </submittedName>
</protein>
<accession>A0A0K0DKM5</accession>
<keyword evidence="1" id="KW-1185">Reference proteome</keyword>
<dbReference type="Pfam" id="PF25801">
    <property type="entry name" value="HEAT_GCN1_C_2"/>
    <property type="match status" value="1"/>
</dbReference>
<dbReference type="InterPro" id="IPR016024">
    <property type="entry name" value="ARM-type_fold"/>
</dbReference>
<dbReference type="Gene3D" id="1.25.10.10">
    <property type="entry name" value="Leucine-rich Repeat Variant"/>
    <property type="match status" value="1"/>
</dbReference>
<evidence type="ECO:0000313" key="2">
    <source>
        <dbReference type="WBParaSite" id="ACAC_0001207401-mRNA-1"/>
    </source>
</evidence>